<evidence type="ECO:0000256" key="1">
    <source>
        <dbReference type="ARBA" id="ARBA00008390"/>
    </source>
</evidence>
<gene>
    <name evidence="3" type="ORF">P4O66_010670</name>
</gene>
<organism evidence="3 4">
    <name type="scientific">Electrophorus voltai</name>
    <dbReference type="NCBI Taxonomy" id="2609070"/>
    <lineage>
        <taxon>Eukaryota</taxon>
        <taxon>Metazoa</taxon>
        <taxon>Chordata</taxon>
        <taxon>Craniata</taxon>
        <taxon>Vertebrata</taxon>
        <taxon>Euteleostomi</taxon>
        <taxon>Actinopterygii</taxon>
        <taxon>Neopterygii</taxon>
        <taxon>Teleostei</taxon>
        <taxon>Ostariophysi</taxon>
        <taxon>Gymnotiformes</taxon>
        <taxon>Gymnotoidei</taxon>
        <taxon>Gymnotidae</taxon>
        <taxon>Electrophorus</taxon>
    </lineage>
</organism>
<keyword evidence="4" id="KW-1185">Reference proteome</keyword>
<evidence type="ECO:0000313" key="4">
    <source>
        <dbReference type="Proteomes" id="UP001239994"/>
    </source>
</evidence>
<evidence type="ECO:0000313" key="3">
    <source>
        <dbReference type="EMBL" id="KAK1795496.1"/>
    </source>
</evidence>
<proteinExistence type="inferred from homology"/>
<dbReference type="SUPFAM" id="SSF50814">
    <property type="entry name" value="Lipocalins"/>
    <property type="match status" value="1"/>
</dbReference>
<reference evidence="3" key="1">
    <citation type="submission" date="2023-03" db="EMBL/GenBank/DDBJ databases">
        <title>Electrophorus voltai genome.</title>
        <authorList>
            <person name="Bian C."/>
        </authorList>
    </citation>
    <scope>NUCLEOTIDE SEQUENCE</scope>
    <source>
        <strain evidence="3">CB-2022</strain>
        <tissue evidence="3">Muscle</tissue>
    </source>
</reference>
<feature type="domain" description="Lipocalin/cytosolic fatty-acid binding" evidence="2">
    <location>
        <begin position="7"/>
        <end position="117"/>
    </location>
</feature>
<protein>
    <recommendedName>
        <fullName evidence="2">Lipocalin/cytosolic fatty-acid binding domain-containing protein</fullName>
    </recommendedName>
</protein>
<dbReference type="InterPro" id="IPR031259">
    <property type="entry name" value="ILBP"/>
</dbReference>
<dbReference type="EMBL" id="JAROKS010000016">
    <property type="protein sequence ID" value="KAK1795496.1"/>
    <property type="molecule type" value="Genomic_DNA"/>
</dbReference>
<dbReference type="AlphaFoldDB" id="A0AAD9DVI1"/>
<name>A0AAD9DVI1_9TELE</name>
<dbReference type="GO" id="GO:0008289">
    <property type="term" value="F:lipid binding"/>
    <property type="evidence" value="ECO:0007669"/>
    <property type="project" value="InterPro"/>
</dbReference>
<comment type="similarity">
    <text evidence="1">Belongs to the calycin superfamily. Fatty-acid binding protein (FABP) family.</text>
</comment>
<evidence type="ECO:0000259" key="2">
    <source>
        <dbReference type="Pfam" id="PF00061"/>
    </source>
</evidence>
<feature type="non-terminal residue" evidence="3">
    <location>
        <position position="257"/>
    </location>
</feature>
<dbReference type="InterPro" id="IPR000566">
    <property type="entry name" value="Lipocln_cytosolic_FA-bd_dom"/>
</dbReference>
<dbReference type="Pfam" id="PF00061">
    <property type="entry name" value="Lipocalin"/>
    <property type="match status" value="1"/>
</dbReference>
<dbReference type="PANTHER" id="PTHR11955">
    <property type="entry name" value="FATTY ACID BINDING PROTEIN"/>
    <property type="match status" value="1"/>
</dbReference>
<dbReference type="Proteomes" id="UP001239994">
    <property type="component" value="Unassembled WGS sequence"/>
</dbReference>
<sequence length="257" mass="28203">MDKPNYSGLYHMVSQENFEAYLAGLDINFALRKVVSLLKPSKLIEHELSTGHMTIKTITTFKNFDMDFILGKEFTEDLGPVDGRKCQTTVDWEGDKLVCVQRGEKEGRGWTHWLEGNLLHLVNTYTAPPPAPCSLLHLVNTYTAPPPAPCSLLHLVNTYTAPPPAPCSLLHLVNTYTAPPPAPCSLFHLVNTYTAPPPAPCSLLHLVNTYTAPPPAPCSLFHLVNTYTAPPPAPCSLFHLVNTYTAPPPAPCSPFHL</sequence>
<dbReference type="Gene3D" id="2.40.128.20">
    <property type="match status" value="1"/>
</dbReference>
<dbReference type="InterPro" id="IPR012674">
    <property type="entry name" value="Calycin"/>
</dbReference>
<accession>A0AAD9DVI1</accession>
<comment type="caution">
    <text evidence="3">The sequence shown here is derived from an EMBL/GenBank/DDBJ whole genome shotgun (WGS) entry which is preliminary data.</text>
</comment>